<evidence type="ECO:0000256" key="1">
    <source>
        <dbReference type="SAM" id="Phobius"/>
    </source>
</evidence>
<dbReference type="EMBL" id="CP000157">
    <property type="protein sequence ID" value="ABC63221.1"/>
    <property type="molecule type" value="Genomic_DNA"/>
</dbReference>
<keyword evidence="1" id="KW-1133">Transmembrane helix</keyword>
<dbReference type="AlphaFoldDB" id="Q2NAS0"/>
<organism evidence="2 3">
    <name type="scientific">Erythrobacter litoralis (strain HTCC2594)</name>
    <dbReference type="NCBI Taxonomy" id="314225"/>
    <lineage>
        <taxon>Bacteria</taxon>
        <taxon>Pseudomonadati</taxon>
        <taxon>Pseudomonadota</taxon>
        <taxon>Alphaproteobacteria</taxon>
        <taxon>Sphingomonadales</taxon>
        <taxon>Erythrobacteraceae</taxon>
        <taxon>Erythrobacter/Porphyrobacter group</taxon>
        <taxon>Erythrobacter</taxon>
    </lineage>
</organism>
<reference evidence="3" key="1">
    <citation type="journal article" date="2009" name="J. Bacteriol.">
        <title>Complete genome sequence of Erythrobacter litoralis HTCC2594.</title>
        <authorList>
            <person name="Oh H.M."/>
            <person name="Giovannoni S.J."/>
            <person name="Ferriera S."/>
            <person name="Johnson J."/>
            <person name="Cho J.C."/>
        </authorList>
    </citation>
    <scope>NUCLEOTIDE SEQUENCE [LARGE SCALE GENOMIC DNA]</scope>
    <source>
        <strain evidence="3">HTCC2594</strain>
    </source>
</reference>
<proteinExistence type="predicted"/>
<keyword evidence="3" id="KW-1185">Reference proteome</keyword>
<dbReference type="eggNOG" id="ENOG50301DG">
    <property type="taxonomic scope" value="Bacteria"/>
</dbReference>
<gene>
    <name evidence="2" type="ordered locus">ELI_05645</name>
</gene>
<dbReference type="STRING" id="314225.ELI_05645"/>
<dbReference type="KEGG" id="eli:ELI_05645"/>
<protein>
    <submittedName>
        <fullName evidence="2">Uncharacterized protein</fullName>
    </submittedName>
</protein>
<dbReference type="HOGENOM" id="CLU_2682140_0_0_5"/>
<sequence length="74" mass="7777">MMTGTPQPEENDWVESAREEIKGMARQGMKHPSTPPVLTGAAIGAVAAAVLPLVSWPIGLAAGAVYALHTRIKK</sequence>
<keyword evidence="1" id="KW-0812">Transmembrane</keyword>
<dbReference type="Proteomes" id="UP000008808">
    <property type="component" value="Chromosome"/>
</dbReference>
<evidence type="ECO:0000313" key="2">
    <source>
        <dbReference type="EMBL" id="ABC63221.1"/>
    </source>
</evidence>
<name>Q2NAS0_ERYLH</name>
<keyword evidence="1" id="KW-0472">Membrane</keyword>
<feature type="transmembrane region" description="Helical" evidence="1">
    <location>
        <begin position="41"/>
        <end position="68"/>
    </location>
</feature>
<evidence type="ECO:0000313" key="3">
    <source>
        <dbReference type="Proteomes" id="UP000008808"/>
    </source>
</evidence>
<accession>Q2NAS0</accession>